<proteinExistence type="predicted"/>
<dbReference type="RefSeq" id="WP_189405618.1">
    <property type="nucleotide sequence ID" value="NZ_BMXP01000003.1"/>
</dbReference>
<evidence type="ECO:0000313" key="3">
    <source>
        <dbReference type="Proteomes" id="UP000631300"/>
    </source>
</evidence>
<feature type="transmembrane region" description="Helical" evidence="1">
    <location>
        <begin position="64"/>
        <end position="81"/>
    </location>
</feature>
<feature type="transmembrane region" description="Helical" evidence="1">
    <location>
        <begin position="135"/>
        <end position="157"/>
    </location>
</feature>
<feature type="transmembrane region" description="Helical" evidence="1">
    <location>
        <begin position="163"/>
        <end position="182"/>
    </location>
</feature>
<keyword evidence="3" id="KW-1185">Reference proteome</keyword>
<gene>
    <name evidence="2" type="ORF">GCM10007391_18380</name>
</gene>
<keyword evidence="1" id="KW-0472">Membrane</keyword>
<dbReference type="EMBL" id="BMXP01000003">
    <property type="protein sequence ID" value="GGW84913.1"/>
    <property type="molecule type" value="Genomic_DNA"/>
</dbReference>
<dbReference type="Proteomes" id="UP000631300">
    <property type="component" value="Unassembled WGS sequence"/>
</dbReference>
<dbReference type="AlphaFoldDB" id="A0A918MY85"/>
<keyword evidence="1" id="KW-0812">Transmembrane</keyword>
<protein>
    <submittedName>
        <fullName evidence="2">Membrane protein</fullName>
    </submittedName>
</protein>
<accession>A0A918MY85</accession>
<name>A0A918MY85_9ALTE</name>
<feature type="transmembrane region" description="Helical" evidence="1">
    <location>
        <begin position="37"/>
        <end position="57"/>
    </location>
</feature>
<comment type="caution">
    <text evidence="2">The sequence shown here is derived from an EMBL/GenBank/DDBJ whole genome shotgun (WGS) entry which is preliminary data.</text>
</comment>
<evidence type="ECO:0000313" key="2">
    <source>
        <dbReference type="EMBL" id="GGW84913.1"/>
    </source>
</evidence>
<feature type="transmembrane region" description="Helical" evidence="1">
    <location>
        <begin position="12"/>
        <end position="31"/>
    </location>
</feature>
<keyword evidence="1" id="KW-1133">Transmembrane helix</keyword>
<organism evidence="2 3">
    <name type="scientific">Alteromonas halophila</name>
    <dbReference type="NCBI Taxonomy" id="516698"/>
    <lineage>
        <taxon>Bacteria</taxon>
        <taxon>Pseudomonadati</taxon>
        <taxon>Pseudomonadota</taxon>
        <taxon>Gammaproteobacteria</taxon>
        <taxon>Alteromonadales</taxon>
        <taxon>Alteromonadaceae</taxon>
        <taxon>Alteromonas/Salinimonas group</taxon>
        <taxon>Alteromonas</taxon>
    </lineage>
</organism>
<feature type="transmembrane region" description="Helical" evidence="1">
    <location>
        <begin position="87"/>
        <end position="104"/>
    </location>
</feature>
<reference evidence="2" key="2">
    <citation type="submission" date="2020-09" db="EMBL/GenBank/DDBJ databases">
        <authorList>
            <person name="Sun Q."/>
            <person name="Kim S."/>
        </authorList>
    </citation>
    <scope>NUCLEOTIDE SEQUENCE</scope>
    <source>
        <strain evidence="2">KCTC 22164</strain>
    </source>
</reference>
<reference evidence="2" key="1">
    <citation type="journal article" date="2014" name="Int. J. Syst. Evol. Microbiol.">
        <title>Complete genome sequence of Corynebacterium casei LMG S-19264T (=DSM 44701T), isolated from a smear-ripened cheese.</title>
        <authorList>
            <consortium name="US DOE Joint Genome Institute (JGI-PGF)"/>
            <person name="Walter F."/>
            <person name="Albersmeier A."/>
            <person name="Kalinowski J."/>
            <person name="Ruckert C."/>
        </authorList>
    </citation>
    <scope>NUCLEOTIDE SEQUENCE</scope>
    <source>
        <strain evidence="2">KCTC 22164</strain>
    </source>
</reference>
<evidence type="ECO:0000256" key="1">
    <source>
        <dbReference type="SAM" id="Phobius"/>
    </source>
</evidence>
<sequence length="195" mass="21885">MQRRPPMASPGLSLLIVVLALAYPFLVYQFVDSVRPLWFACVLFLAFTLRFMLLGQARQRSDTLMFGVVTAFCLGVAMLNSQQLLKFYPVLMSVGMGLIFLVSLSKEQCLIDKFARLAGNTPPPEAQGYLRTLTLLWGLLLIANGAVSAYTACYTSLSVWTLYNGFLSYLLIACFACGEWVYRGYYKKKHNITDD</sequence>